<comment type="function">
    <text evidence="7">Possible subunit of a heme lyase.</text>
</comment>
<organism evidence="10 11">
    <name type="scientific">Phaeobacter gallaeciensis</name>
    <dbReference type="NCBI Taxonomy" id="60890"/>
    <lineage>
        <taxon>Bacteria</taxon>
        <taxon>Pseudomonadati</taxon>
        <taxon>Pseudomonadota</taxon>
        <taxon>Alphaproteobacteria</taxon>
        <taxon>Rhodobacterales</taxon>
        <taxon>Roseobacteraceae</taxon>
        <taxon>Phaeobacter</taxon>
    </lineage>
</organism>
<protein>
    <recommendedName>
        <fullName evidence="7">Cytochrome c-type biogenesis protein</fullName>
    </recommendedName>
</protein>
<dbReference type="Proteomes" id="UP000252706">
    <property type="component" value="Unassembled WGS sequence"/>
</dbReference>
<keyword evidence="3 7" id="KW-0479">Metal-binding</keyword>
<dbReference type="GO" id="GO:0005886">
    <property type="term" value="C:plasma membrane"/>
    <property type="evidence" value="ECO:0007669"/>
    <property type="project" value="TreeGrafter"/>
</dbReference>
<dbReference type="InterPro" id="IPR005616">
    <property type="entry name" value="CcmH/CycL/Ccl2/NrfF_N"/>
</dbReference>
<dbReference type="Pfam" id="PF03918">
    <property type="entry name" value="CcmH"/>
    <property type="match status" value="1"/>
</dbReference>
<evidence type="ECO:0000259" key="9">
    <source>
        <dbReference type="Pfam" id="PF03918"/>
    </source>
</evidence>
<evidence type="ECO:0000256" key="1">
    <source>
        <dbReference type="ARBA" id="ARBA00010342"/>
    </source>
</evidence>
<evidence type="ECO:0000313" key="11">
    <source>
        <dbReference type="Proteomes" id="UP000252706"/>
    </source>
</evidence>
<keyword evidence="7" id="KW-0812">Transmembrane</keyword>
<feature type="region of interest" description="Disordered" evidence="8">
    <location>
        <begin position="131"/>
        <end position="150"/>
    </location>
</feature>
<dbReference type="InterPro" id="IPR051263">
    <property type="entry name" value="C-type_cytochrome_biogenesis"/>
</dbReference>
<evidence type="ECO:0000256" key="8">
    <source>
        <dbReference type="SAM" id="MobiDB-lite"/>
    </source>
</evidence>
<reference evidence="10 11" key="1">
    <citation type="submission" date="2018-07" db="EMBL/GenBank/DDBJ databases">
        <title>Modular assembly of carbohydrate-degrading microbial communities in the ocean.</title>
        <authorList>
            <person name="Enke T.N."/>
            <person name="Datta M.S."/>
            <person name="Schwartzman J.A."/>
            <person name="Cermak N."/>
            <person name="Schmitz D.A."/>
            <person name="Barrere J."/>
            <person name="Cordero O.X."/>
        </authorList>
    </citation>
    <scope>NUCLEOTIDE SEQUENCE [LARGE SCALE GENOMIC DNA]</scope>
    <source>
        <strain evidence="10 11">C3M10</strain>
    </source>
</reference>
<evidence type="ECO:0000256" key="3">
    <source>
        <dbReference type="ARBA" id="ARBA00022723"/>
    </source>
</evidence>
<dbReference type="GO" id="GO:0017004">
    <property type="term" value="P:cytochrome complex assembly"/>
    <property type="evidence" value="ECO:0007669"/>
    <property type="project" value="UniProtKB-KW"/>
</dbReference>
<evidence type="ECO:0000256" key="6">
    <source>
        <dbReference type="ARBA" id="ARBA00023004"/>
    </source>
</evidence>
<keyword evidence="7" id="KW-1133">Transmembrane helix</keyword>
<keyword evidence="7" id="KW-0472">Membrane</keyword>
<comment type="caution">
    <text evidence="10">The sequence shown here is derived from an EMBL/GenBank/DDBJ whole genome shotgun (WGS) entry which is preliminary data.</text>
</comment>
<dbReference type="EMBL" id="QOCE01000038">
    <property type="protein sequence ID" value="RBW52633.1"/>
    <property type="molecule type" value="Genomic_DNA"/>
</dbReference>
<keyword evidence="2 7" id="KW-0349">Heme</keyword>
<accession>A0A366WTH1</accession>
<evidence type="ECO:0000256" key="2">
    <source>
        <dbReference type="ARBA" id="ARBA00022617"/>
    </source>
</evidence>
<dbReference type="InterPro" id="IPR038297">
    <property type="entry name" value="CcmH/CycL/NrfF/Ccl2_sf"/>
</dbReference>
<keyword evidence="4 7" id="KW-0732">Signal</keyword>
<dbReference type="AlphaFoldDB" id="A0A366WTH1"/>
<proteinExistence type="inferred from homology"/>
<comment type="similarity">
    <text evidence="1 7">Belongs to the CcmH/CycL/Ccl2/NrfF family.</text>
</comment>
<dbReference type="PANTHER" id="PTHR47870:SF1">
    <property type="entry name" value="CYTOCHROME C-TYPE BIOGENESIS PROTEIN CCMH"/>
    <property type="match status" value="1"/>
</dbReference>
<dbReference type="RefSeq" id="WP_113824349.1">
    <property type="nucleotide sequence ID" value="NZ_QOCE01000038.1"/>
</dbReference>
<gene>
    <name evidence="10" type="ORF">DS909_15365</name>
</gene>
<evidence type="ECO:0000313" key="10">
    <source>
        <dbReference type="EMBL" id="RBW52633.1"/>
    </source>
</evidence>
<sequence length="150" mass="16906">MKRLILIMCFLAGPLWAVQPDEVLDDPVLESRARDLSQELRCLVCRNESIDESNAELARDLRLLVRERLVAGDSNDEAIDFIVDRYGEYVLLKPTTTGANWLLWGAGPAMLLLAAGIGLIYLRGRAKAPRAQDDELSSKEQERLRQILDE</sequence>
<dbReference type="GO" id="GO:0046872">
    <property type="term" value="F:metal ion binding"/>
    <property type="evidence" value="ECO:0007669"/>
    <property type="project" value="UniProtKB-KW"/>
</dbReference>
<feature type="transmembrane region" description="Helical" evidence="7">
    <location>
        <begin position="101"/>
        <end position="122"/>
    </location>
</feature>
<dbReference type="PANTHER" id="PTHR47870">
    <property type="entry name" value="CYTOCHROME C-TYPE BIOGENESIS PROTEIN CCMH"/>
    <property type="match status" value="1"/>
</dbReference>
<evidence type="ECO:0000256" key="5">
    <source>
        <dbReference type="ARBA" id="ARBA00022748"/>
    </source>
</evidence>
<keyword evidence="6 7" id="KW-0408">Iron</keyword>
<dbReference type="OrthoDB" id="9804975at2"/>
<evidence type="ECO:0000256" key="7">
    <source>
        <dbReference type="RuleBase" id="RU364112"/>
    </source>
</evidence>
<evidence type="ECO:0000256" key="4">
    <source>
        <dbReference type="ARBA" id="ARBA00022729"/>
    </source>
</evidence>
<name>A0A366WTH1_9RHOB</name>
<dbReference type="Gene3D" id="1.10.8.640">
    <property type="entry name" value="Cytochrome C biogenesis protein"/>
    <property type="match status" value="1"/>
</dbReference>
<feature type="domain" description="CcmH/CycL/Ccl2/NrfF N-terminal" evidence="9">
    <location>
        <begin position="6"/>
        <end position="148"/>
    </location>
</feature>
<dbReference type="CDD" id="cd16378">
    <property type="entry name" value="CcmH_N"/>
    <property type="match status" value="1"/>
</dbReference>
<keyword evidence="5" id="KW-0201">Cytochrome c-type biogenesis</keyword>